<evidence type="ECO:0000256" key="3">
    <source>
        <dbReference type="ARBA" id="ARBA00023002"/>
    </source>
</evidence>
<evidence type="ECO:0000259" key="9">
    <source>
        <dbReference type="Pfam" id="PF03807"/>
    </source>
</evidence>
<gene>
    <name evidence="5 11" type="primary">proC</name>
    <name evidence="11" type="ORF">H0194_06960</name>
</gene>
<comment type="similarity">
    <text evidence="1 5 8">Belongs to the pyrroline-5-carboxylate reductase family.</text>
</comment>
<name>A0A7G7CML3_9CORY</name>
<evidence type="ECO:0000256" key="2">
    <source>
        <dbReference type="ARBA" id="ARBA00022857"/>
    </source>
</evidence>
<evidence type="ECO:0000313" key="11">
    <source>
        <dbReference type="EMBL" id="QNE88829.1"/>
    </source>
</evidence>
<evidence type="ECO:0000256" key="8">
    <source>
        <dbReference type="RuleBase" id="RU003903"/>
    </source>
</evidence>
<keyword evidence="12" id="KW-1185">Reference proteome</keyword>
<accession>A0A7G7CML3</accession>
<dbReference type="NCBIfam" id="TIGR00112">
    <property type="entry name" value="proC"/>
    <property type="match status" value="1"/>
</dbReference>
<dbReference type="KEGG" id="cik:H0194_06960"/>
<comment type="catalytic activity">
    <reaction evidence="5 8">
        <text>L-proline + NADP(+) = (S)-1-pyrroline-5-carboxylate + NADPH + 2 H(+)</text>
        <dbReference type="Rhea" id="RHEA:14109"/>
        <dbReference type="ChEBI" id="CHEBI:15378"/>
        <dbReference type="ChEBI" id="CHEBI:17388"/>
        <dbReference type="ChEBI" id="CHEBI:57783"/>
        <dbReference type="ChEBI" id="CHEBI:58349"/>
        <dbReference type="ChEBI" id="CHEBI:60039"/>
        <dbReference type="EC" id="1.5.1.2"/>
    </reaction>
</comment>
<dbReference type="SUPFAM" id="SSF48179">
    <property type="entry name" value="6-phosphogluconate dehydrogenase C-terminal domain-like"/>
    <property type="match status" value="1"/>
</dbReference>
<dbReference type="GO" id="GO:0004735">
    <property type="term" value="F:pyrroline-5-carboxylate reductase activity"/>
    <property type="evidence" value="ECO:0007669"/>
    <property type="project" value="UniProtKB-UniRule"/>
</dbReference>
<dbReference type="EC" id="1.5.1.2" evidence="5 6"/>
<dbReference type="InterPro" id="IPR053790">
    <property type="entry name" value="P5CR-like_CS"/>
</dbReference>
<keyword evidence="2 5" id="KW-0521">NADP</keyword>
<evidence type="ECO:0000259" key="10">
    <source>
        <dbReference type="Pfam" id="PF14748"/>
    </source>
</evidence>
<keyword evidence="3 5" id="KW-0560">Oxidoreductase</keyword>
<dbReference type="Pfam" id="PF03807">
    <property type="entry name" value="F420_oxidored"/>
    <property type="match status" value="1"/>
</dbReference>
<keyword evidence="5 8" id="KW-0641">Proline biosynthesis</keyword>
<dbReference type="Gene3D" id="1.10.3730.10">
    <property type="entry name" value="ProC C-terminal domain-like"/>
    <property type="match status" value="1"/>
</dbReference>
<keyword evidence="5" id="KW-0963">Cytoplasm</keyword>
<reference evidence="11 12" key="1">
    <citation type="submission" date="2020-07" db="EMBL/GenBank/DDBJ databases">
        <title>Complete genome and description of Corynebacterium incognita strain Marseille-Q3630 sp. nov.</title>
        <authorList>
            <person name="Boxberger M."/>
        </authorList>
    </citation>
    <scope>NUCLEOTIDE SEQUENCE [LARGE SCALE GENOMIC DNA]</scope>
    <source>
        <strain evidence="11 12">Marseille-Q3630</strain>
    </source>
</reference>
<feature type="binding site" evidence="7">
    <location>
        <position position="65"/>
    </location>
    <ligand>
        <name>NADPH</name>
        <dbReference type="ChEBI" id="CHEBI:57783"/>
    </ligand>
</feature>
<dbReference type="PIRSF" id="PIRSF000193">
    <property type="entry name" value="Pyrrol-5-carb_rd"/>
    <property type="match status" value="1"/>
</dbReference>
<dbReference type="GO" id="GO:0005737">
    <property type="term" value="C:cytoplasm"/>
    <property type="evidence" value="ECO:0007669"/>
    <property type="project" value="UniProtKB-SubCell"/>
</dbReference>
<sequence length="276" mass="27917">MTDAKNSTFDATNIAVLGGGQIGEALIAGVLAGGRDPQTLTVTNRSVEKQNYFADTYGVPTTADNTAAVKGAGVVFACVKPYAIEDLLREVGEHLEPNAVVVSMAAGLTLTALEGALPADTAVVRVMPNTPMLVGAGMNACVPGTAASQEDMDGVAELLGAVGDVVVVAEKDMDAVTALSGSSPAYFFLVTEALIDAGVNLGLTRDVAQQLATSAAAGAGAMLKDSGKDPVTLRANVSSPGGTTVAALRELEESGIRGAFFRAAQACADRSRELGD</sequence>
<comment type="subcellular location">
    <subcellularLocation>
        <location evidence="5">Cytoplasm</location>
    </subcellularLocation>
</comment>
<evidence type="ECO:0000256" key="1">
    <source>
        <dbReference type="ARBA" id="ARBA00005525"/>
    </source>
</evidence>
<evidence type="ECO:0000256" key="6">
    <source>
        <dbReference type="NCBIfam" id="TIGR00112"/>
    </source>
</evidence>
<dbReference type="Gene3D" id="3.40.50.720">
    <property type="entry name" value="NAD(P)-binding Rossmann-like Domain"/>
    <property type="match status" value="1"/>
</dbReference>
<comment type="catalytic activity">
    <reaction evidence="5">
        <text>L-proline + NAD(+) = (S)-1-pyrroline-5-carboxylate + NADH + 2 H(+)</text>
        <dbReference type="Rhea" id="RHEA:14105"/>
        <dbReference type="ChEBI" id="CHEBI:15378"/>
        <dbReference type="ChEBI" id="CHEBI:17388"/>
        <dbReference type="ChEBI" id="CHEBI:57540"/>
        <dbReference type="ChEBI" id="CHEBI:57945"/>
        <dbReference type="ChEBI" id="CHEBI:60039"/>
        <dbReference type="EC" id="1.5.1.2"/>
    </reaction>
</comment>
<dbReference type="SUPFAM" id="SSF51735">
    <property type="entry name" value="NAD(P)-binding Rossmann-fold domains"/>
    <property type="match status" value="1"/>
</dbReference>
<keyword evidence="5 8" id="KW-0028">Amino-acid biosynthesis</keyword>
<evidence type="ECO:0000256" key="4">
    <source>
        <dbReference type="ARBA" id="ARBA00058118"/>
    </source>
</evidence>
<dbReference type="PROSITE" id="PS00521">
    <property type="entry name" value="P5CR"/>
    <property type="match status" value="1"/>
</dbReference>
<dbReference type="FunFam" id="1.10.3730.10:FF:000001">
    <property type="entry name" value="Pyrroline-5-carboxylate reductase"/>
    <property type="match status" value="1"/>
</dbReference>
<comment type="pathway">
    <text evidence="5 8">Amino-acid biosynthesis; L-proline biosynthesis; L-proline from L-glutamate 5-semialdehyde: step 1/1.</text>
</comment>
<dbReference type="InterPro" id="IPR036291">
    <property type="entry name" value="NAD(P)-bd_dom_sf"/>
</dbReference>
<dbReference type="HAMAP" id="MF_01925">
    <property type="entry name" value="P5C_reductase"/>
    <property type="match status" value="1"/>
</dbReference>
<comment type="function">
    <text evidence="4 5">Catalyzes the reduction of 1-pyrroline-5-carboxylate (PCA) to L-proline.</text>
</comment>
<feature type="domain" description="Pyrroline-5-carboxylate reductase dimerisation" evidence="10">
    <location>
        <begin position="170"/>
        <end position="274"/>
    </location>
</feature>
<dbReference type="GO" id="GO:0055129">
    <property type="term" value="P:L-proline biosynthetic process"/>
    <property type="evidence" value="ECO:0007669"/>
    <property type="project" value="UniProtKB-UniRule"/>
</dbReference>
<dbReference type="InterPro" id="IPR008927">
    <property type="entry name" value="6-PGluconate_DH-like_C_sf"/>
</dbReference>
<proteinExistence type="inferred from homology"/>
<dbReference type="InterPro" id="IPR028939">
    <property type="entry name" value="P5C_Rdtase_cat_N"/>
</dbReference>
<evidence type="ECO:0000256" key="7">
    <source>
        <dbReference type="PIRSR" id="PIRSR000193-1"/>
    </source>
</evidence>
<evidence type="ECO:0000256" key="5">
    <source>
        <dbReference type="HAMAP-Rule" id="MF_01925"/>
    </source>
</evidence>
<dbReference type="InterPro" id="IPR029036">
    <property type="entry name" value="P5CR_dimer"/>
</dbReference>
<dbReference type="RefSeq" id="WP_185175219.1">
    <property type="nucleotide sequence ID" value="NZ_CP059404.1"/>
</dbReference>
<dbReference type="PANTHER" id="PTHR11645">
    <property type="entry name" value="PYRROLINE-5-CARBOXYLATE REDUCTASE"/>
    <property type="match status" value="1"/>
</dbReference>
<dbReference type="PANTHER" id="PTHR11645:SF0">
    <property type="entry name" value="PYRROLINE-5-CARBOXYLATE REDUCTASE 3"/>
    <property type="match status" value="1"/>
</dbReference>
<dbReference type="Proteomes" id="UP000515743">
    <property type="component" value="Chromosome"/>
</dbReference>
<feature type="domain" description="Pyrroline-5-carboxylate reductase catalytic N-terminal" evidence="9">
    <location>
        <begin position="14"/>
        <end position="107"/>
    </location>
</feature>
<dbReference type="Pfam" id="PF14748">
    <property type="entry name" value="P5CR_dimer"/>
    <property type="match status" value="1"/>
</dbReference>
<dbReference type="UniPathway" id="UPA00098">
    <property type="reaction ID" value="UER00361"/>
</dbReference>
<dbReference type="InterPro" id="IPR000304">
    <property type="entry name" value="Pyrroline-COOH_reductase"/>
</dbReference>
<evidence type="ECO:0000313" key="12">
    <source>
        <dbReference type="Proteomes" id="UP000515743"/>
    </source>
</evidence>
<dbReference type="AlphaFoldDB" id="A0A7G7CML3"/>
<organism evidence="11 12">
    <name type="scientific">Corynebacterium incognita</name>
    <dbReference type="NCBI Taxonomy" id="2754725"/>
    <lineage>
        <taxon>Bacteria</taxon>
        <taxon>Bacillati</taxon>
        <taxon>Actinomycetota</taxon>
        <taxon>Actinomycetes</taxon>
        <taxon>Mycobacteriales</taxon>
        <taxon>Corynebacteriaceae</taxon>
        <taxon>Corynebacterium</taxon>
    </lineage>
</organism>
<dbReference type="EMBL" id="CP059404">
    <property type="protein sequence ID" value="QNE88829.1"/>
    <property type="molecule type" value="Genomic_DNA"/>
</dbReference>
<protein>
    <recommendedName>
        <fullName evidence="5 6">Pyrroline-5-carboxylate reductase</fullName>
        <shortName evidence="5">P5C reductase</shortName>
        <shortName evidence="5">P5CR</shortName>
        <ecNumber evidence="5 6">1.5.1.2</ecNumber>
    </recommendedName>
    <alternativeName>
        <fullName evidence="5">PCA reductase</fullName>
    </alternativeName>
</protein>